<proteinExistence type="inferred from homology"/>
<evidence type="ECO:0000259" key="5">
    <source>
        <dbReference type="Pfam" id="PF01420"/>
    </source>
</evidence>
<sequence length="355" mass="40401">MDRGMVRRDSIGREIEADAADGANLRALPGDLAYNMMRMWQGAVGRAPEECMVSPAYVVLSPKPGVASDFFEHWFKSKRMLYLLRAYSQGLTSDRLRLYFDDFAKIPLRIPSDLEQSKIAALLSSASSKLVQLERRCELLKKYKGGVARKIFRQEIRFRSSDGRDYPEWDVVELGSLASKVKGKNKDGALTNVLTNSATKGVVSQSDYFDREIVNGDNLHGYYVVEKDDFVYNPRISVSAPVGPVKRNRAVRGVMSPLYTVFRFSDGNLTFLEQYFESWEWHDYMRSVANSGARHDRMNVTADDFFGLPIPLPSPEEQNRIADFLASLDAKIREAETVLENARRYRDGLLQQMYV</sequence>
<feature type="coiled-coil region" evidence="4">
    <location>
        <begin position="325"/>
        <end position="352"/>
    </location>
</feature>
<dbReference type="AlphaFoldDB" id="A0A5C7SNR7"/>
<dbReference type="Pfam" id="PF01420">
    <property type="entry name" value="Methylase_S"/>
    <property type="match status" value="1"/>
</dbReference>
<keyword evidence="4" id="KW-0175">Coiled coil</keyword>
<dbReference type="InterPro" id="IPR052021">
    <property type="entry name" value="Type-I_RS_S_subunit"/>
</dbReference>
<dbReference type="CDD" id="cd16961">
    <property type="entry name" value="RMtype1_S_TRD-CR_like"/>
    <property type="match status" value="2"/>
</dbReference>
<evidence type="ECO:0000256" key="3">
    <source>
        <dbReference type="ARBA" id="ARBA00023125"/>
    </source>
</evidence>
<keyword evidence="6" id="KW-0378">Hydrolase</keyword>
<dbReference type="InterPro" id="IPR044946">
    <property type="entry name" value="Restrct_endonuc_typeI_TRD_sf"/>
</dbReference>
<evidence type="ECO:0000256" key="4">
    <source>
        <dbReference type="SAM" id="Coils"/>
    </source>
</evidence>
<feature type="domain" description="Type I restriction modification DNA specificity" evidence="5">
    <location>
        <begin position="168"/>
        <end position="332"/>
    </location>
</feature>
<evidence type="ECO:0000313" key="7">
    <source>
        <dbReference type="Proteomes" id="UP000321192"/>
    </source>
</evidence>
<dbReference type="GO" id="GO:0003677">
    <property type="term" value="F:DNA binding"/>
    <property type="evidence" value="ECO:0007669"/>
    <property type="project" value="UniProtKB-KW"/>
</dbReference>
<name>A0A5C7SNR7_THASP</name>
<reference evidence="6 7" key="1">
    <citation type="submission" date="2018-09" db="EMBL/GenBank/DDBJ databases">
        <title>Metagenome Assembled Genomes from an Advanced Water Purification Facility.</title>
        <authorList>
            <person name="Stamps B.W."/>
            <person name="Spear J.R."/>
        </authorList>
    </citation>
    <scope>NUCLEOTIDE SEQUENCE [LARGE SCALE GENOMIC DNA]</scope>
    <source>
        <strain evidence="6">Bin_27_1</strain>
    </source>
</reference>
<keyword evidence="3" id="KW-0238">DNA-binding</keyword>
<dbReference type="InterPro" id="IPR000055">
    <property type="entry name" value="Restrct_endonuc_typeI_TRD"/>
</dbReference>
<protein>
    <submittedName>
        <fullName evidence="6">Restriction endonuclease subunit S</fullName>
    </submittedName>
</protein>
<gene>
    <name evidence="6" type="ORF">E6Q80_10350</name>
</gene>
<keyword evidence="6" id="KW-0540">Nuclease</keyword>
<evidence type="ECO:0000256" key="2">
    <source>
        <dbReference type="ARBA" id="ARBA00022747"/>
    </source>
</evidence>
<dbReference type="EMBL" id="SSFD01000158">
    <property type="protein sequence ID" value="TXH85072.1"/>
    <property type="molecule type" value="Genomic_DNA"/>
</dbReference>
<organism evidence="6 7">
    <name type="scientific">Thauera aminoaromatica</name>
    <dbReference type="NCBI Taxonomy" id="164330"/>
    <lineage>
        <taxon>Bacteria</taxon>
        <taxon>Pseudomonadati</taxon>
        <taxon>Pseudomonadota</taxon>
        <taxon>Betaproteobacteria</taxon>
        <taxon>Rhodocyclales</taxon>
        <taxon>Zoogloeaceae</taxon>
        <taxon>Thauera</taxon>
    </lineage>
</organism>
<accession>A0A5C7SNR7</accession>
<dbReference type="SUPFAM" id="SSF116734">
    <property type="entry name" value="DNA methylase specificity domain"/>
    <property type="match status" value="2"/>
</dbReference>
<dbReference type="Proteomes" id="UP000321192">
    <property type="component" value="Unassembled WGS sequence"/>
</dbReference>
<dbReference type="GO" id="GO:0009307">
    <property type="term" value="P:DNA restriction-modification system"/>
    <property type="evidence" value="ECO:0007669"/>
    <property type="project" value="UniProtKB-KW"/>
</dbReference>
<dbReference type="GO" id="GO:0004519">
    <property type="term" value="F:endonuclease activity"/>
    <property type="evidence" value="ECO:0007669"/>
    <property type="project" value="UniProtKB-KW"/>
</dbReference>
<comment type="caution">
    <text evidence="6">The sequence shown here is derived from an EMBL/GenBank/DDBJ whole genome shotgun (WGS) entry which is preliminary data.</text>
</comment>
<dbReference type="Gene3D" id="3.90.220.20">
    <property type="entry name" value="DNA methylase specificity domains"/>
    <property type="match status" value="2"/>
</dbReference>
<dbReference type="PANTHER" id="PTHR30408:SF12">
    <property type="entry name" value="TYPE I RESTRICTION ENZYME MJAVIII SPECIFICITY SUBUNIT"/>
    <property type="match status" value="1"/>
</dbReference>
<keyword evidence="2" id="KW-0680">Restriction system</keyword>
<keyword evidence="6" id="KW-0255">Endonuclease</keyword>
<comment type="similarity">
    <text evidence="1">Belongs to the type-I restriction system S methylase family.</text>
</comment>
<dbReference type="PANTHER" id="PTHR30408">
    <property type="entry name" value="TYPE-1 RESTRICTION ENZYME ECOKI SPECIFICITY PROTEIN"/>
    <property type="match status" value="1"/>
</dbReference>
<evidence type="ECO:0000256" key="1">
    <source>
        <dbReference type="ARBA" id="ARBA00010923"/>
    </source>
</evidence>
<evidence type="ECO:0000313" key="6">
    <source>
        <dbReference type="EMBL" id="TXH85072.1"/>
    </source>
</evidence>